<accession>A0A316W0W2</accession>
<dbReference type="InParanoid" id="A0A316W0W2"/>
<organism evidence="1 2">
    <name type="scientific">Ceraceosorus guamensis</name>
    <dbReference type="NCBI Taxonomy" id="1522189"/>
    <lineage>
        <taxon>Eukaryota</taxon>
        <taxon>Fungi</taxon>
        <taxon>Dikarya</taxon>
        <taxon>Basidiomycota</taxon>
        <taxon>Ustilaginomycotina</taxon>
        <taxon>Exobasidiomycetes</taxon>
        <taxon>Ceraceosorales</taxon>
        <taxon>Ceraceosoraceae</taxon>
        <taxon>Ceraceosorus</taxon>
    </lineage>
</organism>
<dbReference type="RefSeq" id="XP_025369533.1">
    <property type="nucleotide sequence ID" value="XM_025513975.1"/>
</dbReference>
<name>A0A316W0W2_9BASI</name>
<dbReference type="AlphaFoldDB" id="A0A316W0W2"/>
<sequence>MDIPLASQLPRSCGTSTLAMRRLRGTAASCLLLHRSRGCEPRPLAHKVSLFWTSALWLGKLDWRVMAWCGQEGSESRVFIGARRVQLSCRSAVGKESNTTDVRM</sequence>
<dbReference type="EMBL" id="KZ819380">
    <property type="protein sequence ID" value="PWN42373.1"/>
    <property type="molecule type" value="Genomic_DNA"/>
</dbReference>
<reference evidence="1 2" key="1">
    <citation type="journal article" date="2018" name="Mol. Biol. Evol.">
        <title>Broad Genomic Sampling Reveals a Smut Pathogenic Ancestry of the Fungal Clade Ustilaginomycotina.</title>
        <authorList>
            <person name="Kijpornyongpan T."/>
            <person name="Mondo S.J."/>
            <person name="Barry K."/>
            <person name="Sandor L."/>
            <person name="Lee J."/>
            <person name="Lipzen A."/>
            <person name="Pangilinan J."/>
            <person name="LaButti K."/>
            <person name="Hainaut M."/>
            <person name="Henrissat B."/>
            <person name="Grigoriev I.V."/>
            <person name="Spatafora J.W."/>
            <person name="Aime M.C."/>
        </authorList>
    </citation>
    <scope>NUCLEOTIDE SEQUENCE [LARGE SCALE GENOMIC DNA]</scope>
    <source>
        <strain evidence="1 2">MCA 4658</strain>
    </source>
</reference>
<keyword evidence="2" id="KW-1185">Reference proteome</keyword>
<proteinExistence type="predicted"/>
<protein>
    <submittedName>
        <fullName evidence="1">Uncharacterized protein</fullName>
    </submittedName>
</protein>
<gene>
    <name evidence="1" type="ORF">IE81DRAFT_323524</name>
</gene>
<evidence type="ECO:0000313" key="1">
    <source>
        <dbReference type="EMBL" id="PWN42373.1"/>
    </source>
</evidence>
<evidence type="ECO:0000313" key="2">
    <source>
        <dbReference type="Proteomes" id="UP000245783"/>
    </source>
</evidence>
<dbReference type="GeneID" id="37035845"/>
<dbReference type="Proteomes" id="UP000245783">
    <property type="component" value="Unassembled WGS sequence"/>
</dbReference>